<dbReference type="RefSeq" id="WP_130107204.1">
    <property type="nucleotide sequence ID" value="NZ_CP025781.1"/>
</dbReference>
<proteinExistence type="predicted"/>
<keyword evidence="2" id="KW-1185">Reference proteome</keyword>
<accession>A0A7G3GCM8</accession>
<evidence type="ECO:0000313" key="2">
    <source>
        <dbReference type="Proteomes" id="UP000515917"/>
    </source>
</evidence>
<protein>
    <submittedName>
        <fullName evidence="1">Uncharacterized protein</fullName>
    </submittedName>
</protein>
<dbReference type="AlphaFoldDB" id="A0A7G3GCM8"/>
<dbReference type="KEGG" id="ifl:C1H71_14810"/>
<dbReference type="EMBL" id="CP025781">
    <property type="protein sequence ID" value="QBC44673.1"/>
    <property type="molecule type" value="Genomic_DNA"/>
</dbReference>
<dbReference type="Proteomes" id="UP000515917">
    <property type="component" value="Chromosome"/>
</dbReference>
<name>A0A7G3GCM8_9NEIS</name>
<organism evidence="1 2">
    <name type="scientific">Iodobacter fluviatilis</name>
    <dbReference type="NCBI Taxonomy" id="537"/>
    <lineage>
        <taxon>Bacteria</taxon>
        <taxon>Pseudomonadati</taxon>
        <taxon>Pseudomonadota</taxon>
        <taxon>Betaproteobacteria</taxon>
        <taxon>Neisseriales</taxon>
        <taxon>Chitinibacteraceae</taxon>
        <taxon>Iodobacter</taxon>
    </lineage>
</organism>
<evidence type="ECO:0000313" key="1">
    <source>
        <dbReference type="EMBL" id="QBC44673.1"/>
    </source>
</evidence>
<sequence>MHSWRWQAAGEVIADQRPFVERNNPVNKRSETEYRVILSVCNSPRFNSAPPSQIGPILSNEGRYLDSESAIYCVLRKAKLTRFTTTIPNQVRMCYISSQPSQVKCEYYKLYMIENLFSRYLTGWRVHAEETRVDKSAIKKRYAT</sequence>
<reference evidence="1 2" key="1">
    <citation type="submission" date="2018-01" db="EMBL/GenBank/DDBJ databases">
        <title>Genome sequence of Iodobacter sp. strain PCH194 isolated from Indian Trans-Himalaya.</title>
        <authorList>
            <person name="Kumar V."/>
            <person name="Thakur V."/>
            <person name="Kumar S."/>
            <person name="Singh D."/>
        </authorList>
    </citation>
    <scope>NUCLEOTIDE SEQUENCE [LARGE SCALE GENOMIC DNA]</scope>
    <source>
        <strain evidence="1 2">PCH194</strain>
    </source>
</reference>
<gene>
    <name evidence="1" type="ORF">C1H71_14810</name>
</gene>